<dbReference type="GO" id="GO:0005634">
    <property type="term" value="C:nucleus"/>
    <property type="evidence" value="ECO:0007669"/>
    <property type="project" value="UniProtKB-SubCell"/>
</dbReference>
<feature type="compositionally biased region" description="Basic and acidic residues" evidence="7">
    <location>
        <begin position="815"/>
        <end position="825"/>
    </location>
</feature>
<feature type="region of interest" description="Disordered" evidence="7">
    <location>
        <begin position="284"/>
        <end position="527"/>
    </location>
</feature>
<dbReference type="GO" id="GO:0006397">
    <property type="term" value="P:mRNA processing"/>
    <property type="evidence" value="ECO:0007669"/>
    <property type="project" value="InterPro"/>
</dbReference>
<keyword evidence="5" id="KW-0539">Nucleus</keyword>
<feature type="compositionally biased region" description="Basic residues" evidence="7">
    <location>
        <begin position="1580"/>
        <end position="1592"/>
    </location>
</feature>
<dbReference type="EnsemblMetazoa" id="MDOA001100-RB">
    <property type="protein sequence ID" value="MDOA001100-PB"/>
    <property type="gene ID" value="MDOA001100"/>
</dbReference>
<feature type="compositionally biased region" description="Basic and acidic residues" evidence="7">
    <location>
        <begin position="1593"/>
        <end position="1603"/>
    </location>
</feature>
<evidence type="ECO:0000256" key="6">
    <source>
        <dbReference type="PROSITE-ProRule" id="PRU00047"/>
    </source>
</evidence>
<feature type="compositionally biased region" description="Basic residues" evidence="7">
    <location>
        <begin position="1551"/>
        <end position="1564"/>
    </location>
</feature>
<feature type="compositionally biased region" description="Polar residues" evidence="7">
    <location>
        <begin position="877"/>
        <end position="896"/>
    </location>
</feature>
<dbReference type="PROSITE" id="PS50158">
    <property type="entry name" value="ZF_CCHC"/>
    <property type="match status" value="1"/>
</dbReference>
<feature type="compositionally biased region" description="Basic and acidic residues" evidence="7">
    <location>
        <begin position="995"/>
        <end position="1015"/>
    </location>
</feature>
<dbReference type="SUPFAM" id="SSF57850">
    <property type="entry name" value="RING/U-box"/>
    <property type="match status" value="1"/>
</dbReference>
<gene>
    <name evidence="11" type="primary">101897680</name>
</gene>
<dbReference type="KEGG" id="mde:101897680"/>
<organism evidence="11">
    <name type="scientific">Musca domestica</name>
    <name type="common">House fly</name>
    <dbReference type="NCBI Taxonomy" id="7370"/>
    <lineage>
        <taxon>Eukaryota</taxon>
        <taxon>Metazoa</taxon>
        <taxon>Ecdysozoa</taxon>
        <taxon>Arthropoda</taxon>
        <taxon>Hexapoda</taxon>
        <taxon>Insecta</taxon>
        <taxon>Pterygota</taxon>
        <taxon>Neoptera</taxon>
        <taxon>Endopterygota</taxon>
        <taxon>Diptera</taxon>
        <taxon>Brachycera</taxon>
        <taxon>Muscomorpha</taxon>
        <taxon>Muscoidea</taxon>
        <taxon>Muscidae</taxon>
        <taxon>Musca</taxon>
    </lineage>
</organism>
<feature type="compositionally biased region" description="Basic residues" evidence="7">
    <location>
        <begin position="781"/>
        <end position="814"/>
    </location>
</feature>
<feature type="compositionally biased region" description="Basic and acidic residues" evidence="7">
    <location>
        <begin position="1264"/>
        <end position="1274"/>
    </location>
</feature>
<dbReference type="GO" id="GO:0006511">
    <property type="term" value="P:ubiquitin-dependent protein catabolic process"/>
    <property type="evidence" value="ECO:0007669"/>
    <property type="project" value="TreeGrafter"/>
</dbReference>
<feature type="compositionally biased region" description="Basic and acidic residues" evidence="7">
    <location>
        <begin position="1309"/>
        <end position="1335"/>
    </location>
</feature>
<feature type="region of interest" description="Disordered" evidence="7">
    <location>
        <begin position="656"/>
        <end position="1189"/>
    </location>
</feature>
<feature type="compositionally biased region" description="Basic and acidic residues" evidence="7">
    <location>
        <begin position="897"/>
        <end position="909"/>
    </location>
</feature>
<dbReference type="InterPro" id="IPR014891">
    <property type="entry name" value="DWNN_domain"/>
</dbReference>
<feature type="compositionally biased region" description="Basic residues" evidence="7">
    <location>
        <begin position="669"/>
        <end position="682"/>
    </location>
</feature>
<proteinExistence type="predicted"/>
<feature type="compositionally biased region" description="Basic and acidic residues" evidence="7">
    <location>
        <begin position="1363"/>
        <end position="1375"/>
    </location>
</feature>
<dbReference type="Gene3D" id="3.30.40.10">
    <property type="entry name" value="Zinc/RING finger domain, C3HC4 (zinc finger)"/>
    <property type="match status" value="1"/>
</dbReference>
<feature type="compositionally biased region" description="Basic and acidic residues" evidence="7">
    <location>
        <begin position="1394"/>
        <end position="1544"/>
    </location>
</feature>
<feature type="region of interest" description="Disordered" evidence="7">
    <location>
        <begin position="1248"/>
        <end position="1288"/>
    </location>
</feature>
<feature type="compositionally biased region" description="Basic residues" evidence="7">
    <location>
        <begin position="937"/>
        <end position="960"/>
    </location>
</feature>
<dbReference type="InterPro" id="IPR036875">
    <property type="entry name" value="Znf_CCHC_sf"/>
</dbReference>
<feature type="compositionally biased region" description="Basic residues" evidence="7">
    <location>
        <begin position="826"/>
        <end position="840"/>
    </location>
</feature>
<dbReference type="Pfam" id="PF08783">
    <property type="entry name" value="DWNN"/>
    <property type="match status" value="1"/>
</dbReference>
<dbReference type="GO" id="GO:0061630">
    <property type="term" value="F:ubiquitin protein ligase activity"/>
    <property type="evidence" value="ECO:0007669"/>
    <property type="project" value="InterPro"/>
</dbReference>
<reference evidence="11" key="1">
    <citation type="submission" date="2020-05" db="UniProtKB">
        <authorList>
            <consortium name="EnsemblMetazoa"/>
        </authorList>
    </citation>
    <scope>IDENTIFICATION</scope>
    <source>
        <strain evidence="11">Aabys</strain>
    </source>
</reference>
<comment type="subcellular location">
    <subcellularLocation>
        <location evidence="1">Nucleus</location>
    </subcellularLocation>
</comment>
<name>A0A1I8M4C6_MUSDO</name>
<dbReference type="eggNOG" id="KOG0314">
    <property type="taxonomic scope" value="Eukaryota"/>
</dbReference>
<dbReference type="InterPro" id="IPR033489">
    <property type="entry name" value="RBBP6"/>
</dbReference>
<feature type="domain" description="DWNN" evidence="10">
    <location>
        <begin position="3"/>
        <end position="76"/>
    </location>
</feature>
<feature type="compositionally biased region" description="Basic and acidic residues" evidence="7">
    <location>
        <begin position="1106"/>
        <end position="1151"/>
    </location>
</feature>
<feature type="compositionally biased region" description="Basic residues" evidence="7">
    <location>
        <begin position="1058"/>
        <end position="1086"/>
    </location>
</feature>
<dbReference type="SMART" id="SM01180">
    <property type="entry name" value="DWNN"/>
    <property type="match status" value="1"/>
</dbReference>
<dbReference type="GO" id="GO:0008270">
    <property type="term" value="F:zinc ion binding"/>
    <property type="evidence" value="ECO:0007669"/>
    <property type="project" value="UniProtKB-KW"/>
</dbReference>
<accession>A0A1I8M4C6</accession>
<dbReference type="Gene3D" id="4.10.60.10">
    <property type="entry name" value="Zinc finger, CCHC-type"/>
    <property type="match status" value="1"/>
</dbReference>
<feature type="compositionally biased region" description="Basic residues" evidence="7">
    <location>
        <begin position="1604"/>
        <end position="1621"/>
    </location>
</feature>
<dbReference type="PANTHER" id="PTHR15439">
    <property type="entry name" value="RETINOBLASTOMA-BINDING PROTEIN 6"/>
    <property type="match status" value="1"/>
</dbReference>
<evidence type="ECO:0000259" key="9">
    <source>
        <dbReference type="PROSITE" id="PS50158"/>
    </source>
</evidence>
<feature type="domain" description="CCHC-type" evidence="9">
    <location>
        <begin position="152"/>
        <end position="167"/>
    </location>
</feature>
<dbReference type="GO" id="GO:0003676">
    <property type="term" value="F:nucleic acid binding"/>
    <property type="evidence" value="ECO:0007669"/>
    <property type="project" value="InterPro"/>
</dbReference>
<dbReference type="PROSITE" id="PS50089">
    <property type="entry name" value="ZF_RING_2"/>
    <property type="match status" value="1"/>
</dbReference>
<feature type="compositionally biased region" description="Basic residues" evidence="7">
    <location>
        <begin position="976"/>
        <end position="994"/>
    </location>
</feature>
<keyword evidence="2" id="KW-0479">Metal-binding</keyword>
<dbReference type="PROSITE" id="PS51282">
    <property type="entry name" value="DWNN"/>
    <property type="match status" value="1"/>
</dbReference>
<feature type="compositionally biased region" description="Basic and acidic residues" evidence="7">
    <location>
        <begin position="320"/>
        <end position="388"/>
    </location>
</feature>
<dbReference type="InterPro" id="IPR013083">
    <property type="entry name" value="Znf_RING/FYVE/PHD"/>
</dbReference>
<evidence type="ECO:0000256" key="5">
    <source>
        <dbReference type="ARBA" id="ARBA00023242"/>
    </source>
</evidence>
<keyword evidence="4" id="KW-0862">Zinc</keyword>
<feature type="domain" description="RING-type" evidence="8">
    <location>
        <begin position="218"/>
        <end position="259"/>
    </location>
</feature>
<dbReference type="PANTHER" id="PTHR15439:SF0">
    <property type="entry name" value="CELL DIVISION CYCLE AND APOPTOSIS REGULATOR PROTEIN 1-RELATED"/>
    <property type="match status" value="1"/>
</dbReference>
<evidence type="ECO:0000259" key="8">
    <source>
        <dbReference type="PROSITE" id="PS50089"/>
    </source>
</evidence>
<keyword evidence="3 6" id="KW-0863">Zinc-finger</keyword>
<dbReference type="OrthoDB" id="106784at2759"/>
<sequence length="1621" mass="187808">MSVHYKFKSTLDYDTITFDGLHISVADLKKAILQQKRLSKITDFDLQIINAQTKEEYPHDTSLIPKNTSLIISRVPLTNQAKKSWDAANKPIQPRIVPKPVEKTDFDLSKMEGSEEEKIQAMMMQSTAEYDPKSYQKIRGFSQTGEVPPTYRCNKCKKGGHWIKNCPFNISKEHTEVKRTTGIPKSFIDKDERALMIESQEPLLEEEKKQEIPEDLVCGICNDLFVDAVMIPCCGSSFCDDCVRTALLESEDNECPDCKEKGSSPGSLIPNRFLRNSVNAFKNRTGYKASSQTKKEIKIDPPPPAATAAAATEDDNDNVAEEKPQLDVIKKTEPKEEAKEQQPEEEERRDNNEITKAVSDNEPKELDIKTKDEHVDVPSTDVKEEKKEQHHHVAPTHSSPAHEDSDYEDNIVVKVPSASDTRTEKYLSRRHASSHPKPPGLEPHSPKSKPQYPQQESNSHRSHDRPSSKDWDRSPRDHETPTTDHYGYEKNSRPISTTKPPLENIPPPGAAPGSVQVPPLYPPHQGGYDMQQRPIRPMNMHGGYHNHMHRPPLYPHPNMPPHPHPQVGPPPLRMPIAAMGSYDQPPYNPMGNVVPGYQRFPTANMPNRFNYPVREHENPNQMRPFNSIASVYEVVQAKVGSGIIDDPLEAFNRIMKEKEKKKTEDRRSPDRRRRSKERHIRGNFRTSPYNNRNSKDHGGGGGGGGGNNNSSGGGGGGYHDKRGRSRDRDNDRRWPRYEKPGDKERDRERDRDRERERERDRNKDHLYRNSRRSKSLERNSRSRSHSPPNKRYRSPSNHKSHFNQDKHPHHYHPKSRPEDHEDTMHSNRHKREGSRGRHISKPFEPKGMLNDDRMGDMRKHYNMNDENSEPPPPGFEIQTSRNPFHSNISASPSTNLREIRRNPTPDLYEKCVSQDLEENKLYSSNTGNRSERDLRSRSRSRTRSRSRSSVRAAEKRRKMQRSTTPKGKPASSTSDHHHKKDKERGSSSHRKHKSVDRYHPQKDKEYHDHDFDSKRRSMTPPRQKESSSNVNEHKIVSGGEHPSSPEEKSEKKSEKKLKERKKKRKDKSEKKKVKKEKKSKKERHRNKSEDRQNDDAANEEEDEEDQQQRRDEEHQGEHDDQQRGGHAKDANDSKNSNEELKSSDKEFHLYDDLEEEGEYRSVEKELQPNSTPKNNNTASPPPRMEVVTPKQMKSLDYGDKTPPSSDIKCFDAVLDIHEYETDFDESFKYQDNGNNKLMAPETSKWELDDNLNSLGGAAGGGPDHMGEDKNDDNYAHNNNNNGDSKVTNEVIVRAEKAIFARAINAIRPIELHKKSSSKERSSSSKNYPDDHDNIRNIKITLPVNISNERSVEVRGGGGGSEGSGEKKKSIKDRLGSKVQQPPSYEHNDRHSRRGLSESKSSKKLGDNEKNSREREREAGRGDRDRERRDREREREREKERERERDREKDRERERERERERDKEREREREREREKEKEREREKERNKERERLKQRDSGGRDRERERDRDRERERNHDYDKDQQRNKDCKPKEKSDKNHHPQRDNDGPAMSSQKRHHHSPVSRKRSPSTSSSDSEDSDVERKRKHAKTDKKSRKRSESPDSDSKRSSKKKAKSDKKKKKKSKK</sequence>
<dbReference type="Gene3D" id="3.10.20.90">
    <property type="entry name" value="Phosphatidylinositol 3-kinase Catalytic Subunit, Chain A, domain 1"/>
    <property type="match status" value="1"/>
</dbReference>
<dbReference type="SMART" id="SM00184">
    <property type="entry name" value="RING"/>
    <property type="match status" value="1"/>
</dbReference>
<feature type="compositionally biased region" description="Polar residues" evidence="7">
    <location>
        <begin position="961"/>
        <end position="973"/>
    </location>
</feature>
<dbReference type="InterPro" id="IPR001878">
    <property type="entry name" value="Znf_CCHC"/>
</dbReference>
<dbReference type="SUPFAM" id="SSF57756">
    <property type="entry name" value="Retrovirus zinc finger-like domains"/>
    <property type="match status" value="1"/>
</dbReference>
<feature type="compositionally biased region" description="Basic and acidic residues" evidence="7">
    <location>
        <begin position="458"/>
        <end position="492"/>
    </location>
</feature>
<evidence type="ECO:0000256" key="3">
    <source>
        <dbReference type="ARBA" id="ARBA00022771"/>
    </source>
</evidence>
<dbReference type="RefSeq" id="XP_011291827.2">
    <property type="nucleotide sequence ID" value="XM_011293525.3"/>
</dbReference>
<feature type="compositionally biased region" description="Basic and acidic residues" evidence="7">
    <location>
        <begin position="726"/>
        <end position="767"/>
    </location>
</feature>
<dbReference type="InterPro" id="IPR001841">
    <property type="entry name" value="Znf_RING"/>
</dbReference>
<evidence type="ECO:0000313" key="11">
    <source>
        <dbReference type="EnsemblMetazoa" id="MDOA001100-PB"/>
    </source>
</evidence>
<protein>
    <recommendedName>
        <fullName evidence="12">DWNN domain protein</fullName>
    </recommendedName>
</protein>
<feature type="compositionally biased region" description="Basic and acidic residues" evidence="7">
    <location>
        <begin position="841"/>
        <end position="863"/>
    </location>
</feature>
<feature type="compositionally biased region" description="Basic and acidic residues" evidence="7">
    <location>
        <begin position="656"/>
        <end position="668"/>
    </location>
</feature>
<feature type="compositionally biased region" description="Gly residues" evidence="7">
    <location>
        <begin position="699"/>
        <end position="717"/>
    </location>
</feature>
<evidence type="ECO:0000256" key="4">
    <source>
        <dbReference type="ARBA" id="ARBA00022833"/>
    </source>
</evidence>
<dbReference type="GO" id="GO:0016567">
    <property type="term" value="P:protein ubiquitination"/>
    <property type="evidence" value="ECO:0007669"/>
    <property type="project" value="InterPro"/>
</dbReference>
<evidence type="ECO:0008006" key="12">
    <source>
        <dbReference type="Google" id="ProtNLM"/>
    </source>
</evidence>
<feature type="compositionally biased region" description="Basic and acidic residues" evidence="7">
    <location>
        <begin position="1043"/>
        <end position="1057"/>
    </location>
</feature>
<evidence type="ECO:0000256" key="7">
    <source>
        <dbReference type="SAM" id="MobiDB-lite"/>
    </source>
</evidence>
<dbReference type="CDD" id="cd16620">
    <property type="entry name" value="vRING-HC-C4C4_RBBP6"/>
    <property type="match status" value="1"/>
</dbReference>
<dbReference type="VEuPathDB" id="VectorBase:MDOA001100"/>
<evidence type="ECO:0000259" key="10">
    <source>
        <dbReference type="PROSITE" id="PS51282"/>
    </source>
</evidence>
<feature type="compositionally biased region" description="Polar residues" evidence="7">
    <location>
        <begin position="1167"/>
        <end position="1178"/>
    </location>
</feature>
<dbReference type="VEuPathDB" id="VectorBase:MDOMA2_009321"/>
<evidence type="ECO:0000256" key="2">
    <source>
        <dbReference type="ARBA" id="ARBA00022723"/>
    </source>
</evidence>
<feature type="compositionally biased region" description="Acidic residues" evidence="7">
    <location>
        <begin position="1096"/>
        <end position="1105"/>
    </location>
</feature>
<feature type="region of interest" description="Disordered" evidence="7">
    <location>
        <begin position="1309"/>
        <end position="1621"/>
    </location>
</feature>
<evidence type="ECO:0000256" key="1">
    <source>
        <dbReference type="ARBA" id="ARBA00004123"/>
    </source>
</evidence>
<dbReference type="FunFam" id="3.10.20.90:FF:000070">
    <property type="entry name" value="E3 ubiquitin-protein ligase RBBP6 isoform X2"/>
    <property type="match status" value="1"/>
</dbReference>
<dbReference type="STRING" id="7370.A0A1I8M4C6"/>